<keyword evidence="1" id="KW-0689">Ribosomal protein</keyword>
<sequence length="100" mass="11414">MSTPVTNGAKTMYYKIQQIRSTIGLSPIVRKNMEALGLKKRNQIKYQKVSPSTAHRLIKVKEIVKVDLVDTPKTVEELAKERKFDAGFVINKDKAFSKYD</sequence>
<accession>A0ACA9Y9F7</accession>
<dbReference type="Proteomes" id="UP001152531">
    <property type="component" value="Unassembled WGS sequence"/>
</dbReference>
<gene>
    <name evidence="1" type="ORF">CLIB1444_07S00276</name>
</gene>
<evidence type="ECO:0000313" key="2">
    <source>
        <dbReference type="Proteomes" id="UP001152531"/>
    </source>
</evidence>
<protein>
    <submittedName>
        <fullName evidence="1">54S ribosomal protein L33, mitochondrial</fullName>
    </submittedName>
</protein>
<reference evidence="1" key="1">
    <citation type="submission" date="2022-06" db="EMBL/GenBank/DDBJ databases">
        <authorList>
            <person name="Legras J.-L."/>
            <person name="Devillers H."/>
            <person name="Grondin C."/>
        </authorList>
    </citation>
    <scope>NUCLEOTIDE SEQUENCE</scope>
    <source>
        <strain evidence="1">CLIB 1444</strain>
    </source>
</reference>
<comment type="caution">
    <text evidence="1">The sequence shown here is derived from an EMBL/GenBank/DDBJ whole genome shotgun (WGS) entry which is preliminary data.</text>
</comment>
<evidence type="ECO:0000313" key="1">
    <source>
        <dbReference type="EMBL" id="CAH6721693.1"/>
    </source>
</evidence>
<organism evidence="1 2">
    <name type="scientific">[Candida] jaroonii</name>
    <dbReference type="NCBI Taxonomy" id="467808"/>
    <lineage>
        <taxon>Eukaryota</taxon>
        <taxon>Fungi</taxon>
        <taxon>Dikarya</taxon>
        <taxon>Ascomycota</taxon>
        <taxon>Saccharomycotina</taxon>
        <taxon>Pichiomycetes</taxon>
        <taxon>Debaryomycetaceae</taxon>
        <taxon>Yamadazyma</taxon>
    </lineage>
</organism>
<proteinExistence type="predicted"/>
<keyword evidence="1" id="KW-0687">Ribonucleoprotein</keyword>
<dbReference type="EMBL" id="CALSDN010000007">
    <property type="protein sequence ID" value="CAH6721693.1"/>
    <property type="molecule type" value="Genomic_DNA"/>
</dbReference>
<keyword evidence="2" id="KW-1185">Reference proteome</keyword>
<name>A0ACA9Y9F7_9ASCO</name>